<organism evidence="5 6">
    <name type="scientific">Seminavis robusta</name>
    <dbReference type="NCBI Taxonomy" id="568900"/>
    <lineage>
        <taxon>Eukaryota</taxon>
        <taxon>Sar</taxon>
        <taxon>Stramenopiles</taxon>
        <taxon>Ochrophyta</taxon>
        <taxon>Bacillariophyta</taxon>
        <taxon>Bacillariophyceae</taxon>
        <taxon>Bacillariophycidae</taxon>
        <taxon>Naviculales</taxon>
        <taxon>Naviculaceae</taxon>
        <taxon>Seminavis</taxon>
    </lineage>
</organism>
<dbReference type="SUPFAM" id="SSF47473">
    <property type="entry name" value="EF-hand"/>
    <property type="match status" value="1"/>
</dbReference>
<dbReference type="PROSITE" id="PS50222">
    <property type="entry name" value="EF_HAND_2"/>
    <property type="match status" value="2"/>
</dbReference>
<dbReference type="Pfam" id="PF06912">
    <property type="entry name" value="DUF1275"/>
    <property type="match status" value="1"/>
</dbReference>
<evidence type="ECO:0000256" key="3">
    <source>
        <dbReference type="SAM" id="Phobius"/>
    </source>
</evidence>
<dbReference type="InterPro" id="IPR002048">
    <property type="entry name" value="EF_hand_dom"/>
</dbReference>
<dbReference type="InterPro" id="IPR010699">
    <property type="entry name" value="DUF1275"/>
</dbReference>
<dbReference type="CDD" id="cd00051">
    <property type="entry name" value="EFh"/>
    <property type="match status" value="1"/>
</dbReference>
<keyword evidence="3" id="KW-0472">Membrane</keyword>
<proteinExistence type="predicted"/>
<dbReference type="PROSITE" id="PS00018">
    <property type="entry name" value="EF_HAND_1"/>
    <property type="match status" value="2"/>
</dbReference>
<dbReference type="InterPro" id="IPR018247">
    <property type="entry name" value="EF_Hand_1_Ca_BS"/>
</dbReference>
<dbReference type="InterPro" id="IPR011992">
    <property type="entry name" value="EF-hand-dom_pair"/>
</dbReference>
<name>A0A9N8H6Y1_9STRA</name>
<protein>
    <submittedName>
        <fullName evidence="5">MembrAne</fullName>
    </submittedName>
</protein>
<feature type="transmembrane region" description="Helical" evidence="3">
    <location>
        <begin position="234"/>
        <end position="255"/>
    </location>
</feature>
<feature type="compositionally biased region" description="Polar residues" evidence="2">
    <location>
        <begin position="56"/>
        <end position="73"/>
    </location>
</feature>
<dbReference type="GO" id="GO:0005509">
    <property type="term" value="F:calcium ion binding"/>
    <property type="evidence" value="ECO:0007669"/>
    <property type="project" value="InterPro"/>
</dbReference>
<feature type="compositionally biased region" description="Low complexity" evidence="2">
    <location>
        <begin position="111"/>
        <end position="121"/>
    </location>
</feature>
<evidence type="ECO:0000313" key="6">
    <source>
        <dbReference type="Proteomes" id="UP001153069"/>
    </source>
</evidence>
<dbReference type="PANTHER" id="PTHR37314">
    <property type="entry name" value="SLR0142 PROTEIN"/>
    <property type="match status" value="1"/>
</dbReference>
<gene>
    <name evidence="5" type="ORF">SEMRO_55_G032540.1</name>
</gene>
<dbReference type="AlphaFoldDB" id="A0A9N8H6Y1"/>
<keyword evidence="3" id="KW-1133">Transmembrane helix</keyword>
<keyword evidence="1" id="KW-0106">Calcium</keyword>
<feature type="region of interest" description="Disordered" evidence="2">
    <location>
        <begin position="1"/>
        <end position="139"/>
    </location>
</feature>
<feature type="compositionally biased region" description="Polar residues" evidence="2">
    <location>
        <begin position="17"/>
        <end position="39"/>
    </location>
</feature>
<reference evidence="5" key="1">
    <citation type="submission" date="2020-06" db="EMBL/GenBank/DDBJ databases">
        <authorList>
            <consortium name="Plant Systems Biology data submission"/>
        </authorList>
    </citation>
    <scope>NUCLEOTIDE SEQUENCE</scope>
    <source>
        <strain evidence="5">D6</strain>
    </source>
</reference>
<keyword evidence="3" id="KW-0812">Transmembrane</keyword>
<dbReference type="Gene3D" id="1.10.238.10">
    <property type="entry name" value="EF-hand"/>
    <property type="match status" value="1"/>
</dbReference>
<dbReference type="Pfam" id="PF13499">
    <property type="entry name" value="EF-hand_7"/>
    <property type="match status" value="1"/>
</dbReference>
<sequence>MSSTTTTTASQQAAGETPQQCDQVVSMQQPVESNTTICSGNIKENDNDNPQPQQQSAGETVQNSSYTATTIATNGDPPISESARPKPQKGVSWSNDLDDKGFDDDDDDQKTSTSKPSQSPPRNLYQASSMRQEPKEEEDRAPRREYIFVLCAGVFMAFNSGFVNGSCLSGFVVPERSFAVSSFTQTITLSCLELADGNYEQFRFLLCMFLSFMFGSFISGVLSPDPTPFRIEPMYGPSFLIGAAFLVISSIMAAVESNNEDFVFYFAAAANGIQNGVSSIYSENLIRSTGHSGATTDISLFIAQLCRGNMENTGRLLVLCSLLVAFWSGGVIAYWWAKRYRVYALLINAGLFVLVGGAIIAYLVYELGISVKEAFLGSWRWKKAIDLLQQSCFDNLGNNNNHSDRQMTEEERLNQIFDRLDLDQSGDIDSYELLQGLKQVGIHMTQAKCDMMLSHADIDGNGSLSREEWFAVARACQKKQRIRDIKTYSKRHMHHHQQLRDSTSSRGTMIG</sequence>
<feature type="transmembrane region" description="Helical" evidence="3">
    <location>
        <begin position="202"/>
        <end position="222"/>
    </location>
</feature>
<feature type="domain" description="EF-hand" evidence="4">
    <location>
        <begin position="408"/>
        <end position="443"/>
    </location>
</feature>
<feature type="region of interest" description="Disordered" evidence="2">
    <location>
        <begin position="490"/>
        <end position="511"/>
    </location>
</feature>
<dbReference type="PANTHER" id="PTHR37314:SF4">
    <property type="entry name" value="UPF0700 TRANSMEMBRANE PROTEIN YOAK"/>
    <property type="match status" value="1"/>
</dbReference>
<evidence type="ECO:0000259" key="4">
    <source>
        <dbReference type="PROSITE" id="PS50222"/>
    </source>
</evidence>
<dbReference type="Proteomes" id="UP001153069">
    <property type="component" value="Unassembled WGS sequence"/>
</dbReference>
<feature type="compositionally biased region" description="Low complexity" evidence="2">
    <location>
        <begin position="1"/>
        <end position="14"/>
    </location>
</feature>
<evidence type="ECO:0000256" key="2">
    <source>
        <dbReference type="SAM" id="MobiDB-lite"/>
    </source>
</evidence>
<accession>A0A9N8H6Y1</accession>
<feature type="transmembrane region" description="Helical" evidence="3">
    <location>
        <begin position="343"/>
        <end position="365"/>
    </location>
</feature>
<feature type="domain" description="EF-hand" evidence="4">
    <location>
        <begin position="444"/>
        <end position="479"/>
    </location>
</feature>
<dbReference type="OrthoDB" id="43894at2759"/>
<feature type="transmembrane region" description="Helical" evidence="3">
    <location>
        <begin position="316"/>
        <end position="337"/>
    </location>
</feature>
<keyword evidence="6" id="KW-1185">Reference proteome</keyword>
<comment type="caution">
    <text evidence="5">The sequence shown here is derived from an EMBL/GenBank/DDBJ whole genome shotgun (WGS) entry which is preliminary data.</text>
</comment>
<dbReference type="EMBL" id="CAICTM010000054">
    <property type="protein sequence ID" value="CAB9499198.1"/>
    <property type="molecule type" value="Genomic_DNA"/>
</dbReference>
<dbReference type="SMART" id="SM00054">
    <property type="entry name" value="EFh"/>
    <property type="match status" value="2"/>
</dbReference>
<evidence type="ECO:0000313" key="5">
    <source>
        <dbReference type="EMBL" id="CAB9499198.1"/>
    </source>
</evidence>
<feature type="transmembrane region" description="Helical" evidence="3">
    <location>
        <begin position="146"/>
        <end position="172"/>
    </location>
</feature>
<evidence type="ECO:0000256" key="1">
    <source>
        <dbReference type="ARBA" id="ARBA00022837"/>
    </source>
</evidence>
<feature type="compositionally biased region" description="Polar residues" evidence="2">
    <location>
        <begin position="500"/>
        <end position="511"/>
    </location>
</feature>